<evidence type="ECO:0000259" key="2">
    <source>
        <dbReference type="Pfam" id="PF00171"/>
    </source>
</evidence>
<organism evidence="3">
    <name type="scientific">Singulisphaera sp. Ch08</name>
    <dbReference type="NCBI Taxonomy" id="3120278"/>
    <lineage>
        <taxon>Bacteria</taxon>
        <taxon>Pseudomonadati</taxon>
        <taxon>Planctomycetota</taxon>
        <taxon>Planctomycetia</taxon>
        <taxon>Isosphaerales</taxon>
        <taxon>Isosphaeraceae</taxon>
        <taxon>Singulisphaera</taxon>
    </lineage>
</organism>
<dbReference type="Gene3D" id="3.40.309.10">
    <property type="entry name" value="Aldehyde Dehydrogenase, Chain A, domain 2"/>
    <property type="match status" value="1"/>
</dbReference>
<accession>A0AAU7CDP5</accession>
<dbReference type="Pfam" id="PF00171">
    <property type="entry name" value="Aldedh"/>
    <property type="match status" value="1"/>
</dbReference>
<evidence type="ECO:0000256" key="1">
    <source>
        <dbReference type="ARBA" id="ARBA00023002"/>
    </source>
</evidence>
<proteinExistence type="predicted"/>
<sequence>MAIALADALIARNPSNGAELGRVNPTASESVGAIVERAREAQRIWSTTAWSERRKILKQWARAFVGQADTWADAICQEIGKPRGEAMGEVVMSLGAIRWTILHGARALADEKLRAGRQAFLLIPGARVRYRPLGVIGMIGTWNYPLFLNAPAIAQAVAAGNGVVWKPSEMAPLVGLKLQESLDEAGFPAGLVAMVQGRAEVGRALVGARIDKGMFTGGSENGHRVLTTLAANGVPALAELSGFDPAIVLPDAPRASTIRALTWGAFVGCGQTCVAVKRIYIVGDAKPWLKELAESARSLRVGDPAAPNVDMGPLISEEARDRFDRFVRATVDHGAEIVTGGEPRPGPGWFYAPTVLSASSAEAESALAGVFGPVVLVRQVHNEEEAVAAANSSRFGLAASVWGRDLDAARAVARRLDVGTVTVNDAVTPIGHASAPFGGTKASGFGRIHGIHGIREFVQTQVEQTRHAGGFRPQLFPYSQRIPTLLKAYLQLFHR</sequence>
<dbReference type="PANTHER" id="PTHR11699">
    <property type="entry name" value="ALDEHYDE DEHYDROGENASE-RELATED"/>
    <property type="match status" value="1"/>
</dbReference>
<dbReference type="GO" id="GO:0016620">
    <property type="term" value="F:oxidoreductase activity, acting on the aldehyde or oxo group of donors, NAD or NADP as acceptor"/>
    <property type="evidence" value="ECO:0007669"/>
    <property type="project" value="InterPro"/>
</dbReference>
<dbReference type="AlphaFoldDB" id="A0AAU7CDP5"/>
<protein>
    <submittedName>
        <fullName evidence="3">Aldehyde dehydrogenase family protein</fullName>
    </submittedName>
</protein>
<feature type="domain" description="Aldehyde dehydrogenase" evidence="2">
    <location>
        <begin position="12"/>
        <end position="461"/>
    </location>
</feature>
<dbReference type="SUPFAM" id="SSF53720">
    <property type="entry name" value="ALDH-like"/>
    <property type="match status" value="1"/>
</dbReference>
<dbReference type="InterPro" id="IPR015590">
    <property type="entry name" value="Aldehyde_DH_dom"/>
</dbReference>
<dbReference type="InterPro" id="IPR016162">
    <property type="entry name" value="Ald_DH_N"/>
</dbReference>
<dbReference type="RefSeq" id="WP_406696031.1">
    <property type="nucleotide sequence ID" value="NZ_CP155447.1"/>
</dbReference>
<dbReference type="InterPro" id="IPR016161">
    <property type="entry name" value="Ald_DH/histidinol_DH"/>
</dbReference>
<reference evidence="3" key="1">
    <citation type="submission" date="2024-05" db="EMBL/GenBank/DDBJ databases">
        <title>Planctomycetes of the genus Singulisphaera possess chitinolytic capabilities.</title>
        <authorList>
            <person name="Ivanova A."/>
        </authorList>
    </citation>
    <scope>NUCLEOTIDE SEQUENCE</scope>
    <source>
        <strain evidence="3">Ch08T</strain>
    </source>
</reference>
<dbReference type="InterPro" id="IPR016163">
    <property type="entry name" value="Ald_DH_C"/>
</dbReference>
<dbReference type="EMBL" id="CP155447">
    <property type="protein sequence ID" value="XBH03295.1"/>
    <property type="molecule type" value="Genomic_DNA"/>
</dbReference>
<keyword evidence="1" id="KW-0560">Oxidoreductase</keyword>
<gene>
    <name evidence="3" type="ORF">V5E97_34050</name>
</gene>
<name>A0AAU7CDP5_9BACT</name>
<evidence type="ECO:0000313" key="3">
    <source>
        <dbReference type="EMBL" id="XBH03295.1"/>
    </source>
</evidence>
<dbReference type="Gene3D" id="3.40.605.10">
    <property type="entry name" value="Aldehyde Dehydrogenase, Chain A, domain 1"/>
    <property type="match status" value="1"/>
</dbReference>